<dbReference type="InterPro" id="IPR003675">
    <property type="entry name" value="Rce1/LyrA-like_dom"/>
</dbReference>
<keyword evidence="4" id="KW-1185">Reference proteome</keyword>
<sequence length="268" mass="29089">MRFTDGEPKEIRMTSSNAQSLRVRPRVWIGIVIYFAYVVVVFGVQKATGVPYTDLGKSGENLFLGAGLSLIVAAILLAITTTALGWWRPALFDRHRAAHKWPLIAPVVMVVALITNLVATDWGSYDVAFFGASLVLLLVGFTEELTTRGLLLVSLRSRLSEVWVWLLTSALFGLMHLVNAASGQPIGPTLQQVAFAFGAGTIFYILRRVTGSLVWAMVLHGFWDFSTFAVTHGTPGPLAASSGILEITAIILAFIAVAFVIRGADERL</sequence>
<evidence type="ECO:0000256" key="1">
    <source>
        <dbReference type="SAM" id="Phobius"/>
    </source>
</evidence>
<evidence type="ECO:0000313" key="3">
    <source>
        <dbReference type="EMBL" id="GAA1936397.1"/>
    </source>
</evidence>
<feature type="transmembrane region" description="Helical" evidence="1">
    <location>
        <begin position="125"/>
        <end position="141"/>
    </location>
</feature>
<keyword evidence="1" id="KW-0472">Membrane</keyword>
<feature type="domain" description="CAAX prenyl protease 2/Lysostaphin resistance protein A-like" evidence="2">
    <location>
        <begin position="131"/>
        <end position="225"/>
    </location>
</feature>
<feature type="transmembrane region" description="Helical" evidence="1">
    <location>
        <begin position="99"/>
        <end position="119"/>
    </location>
</feature>
<feature type="transmembrane region" description="Helical" evidence="1">
    <location>
        <begin position="64"/>
        <end position="87"/>
    </location>
</feature>
<dbReference type="EMBL" id="BAAAOF010000007">
    <property type="protein sequence ID" value="GAA1936397.1"/>
    <property type="molecule type" value="Genomic_DNA"/>
</dbReference>
<evidence type="ECO:0000313" key="4">
    <source>
        <dbReference type="Proteomes" id="UP001501343"/>
    </source>
</evidence>
<keyword evidence="1" id="KW-0812">Transmembrane</keyword>
<organism evidence="3 4">
    <name type="scientific">Microbacterium aoyamense</name>
    <dbReference type="NCBI Taxonomy" id="344166"/>
    <lineage>
        <taxon>Bacteria</taxon>
        <taxon>Bacillati</taxon>
        <taxon>Actinomycetota</taxon>
        <taxon>Actinomycetes</taxon>
        <taxon>Micrococcales</taxon>
        <taxon>Microbacteriaceae</taxon>
        <taxon>Microbacterium</taxon>
    </lineage>
</organism>
<accession>A0ABN2PX04</accession>
<feature type="transmembrane region" description="Helical" evidence="1">
    <location>
        <begin position="213"/>
        <end position="232"/>
    </location>
</feature>
<reference evidence="3 4" key="1">
    <citation type="journal article" date="2019" name="Int. J. Syst. Evol. Microbiol.">
        <title>The Global Catalogue of Microorganisms (GCM) 10K type strain sequencing project: providing services to taxonomists for standard genome sequencing and annotation.</title>
        <authorList>
            <consortium name="The Broad Institute Genomics Platform"/>
            <consortium name="The Broad Institute Genome Sequencing Center for Infectious Disease"/>
            <person name="Wu L."/>
            <person name="Ma J."/>
        </authorList>
    </citation>
    <scope>NUCLEOTIDE SEQUENCE [LARGE SCALE GENOMIC DNA]</scope>
    <source>
        <strain evidence="3 4">JCM 14900</strain>
    </source>
</reference>
<feature type="transmembrane region" description="Helical" evidence="1">
    <location>
        <begin position="189"/>
        <end position="206"/>
    </location>
</feature>
<name>A0ABN2PX04_9MICO</name>
<protein>
    <recommendedName>
        <fullName evidence="2">CAAX prenyl protease 2/Lysostaphin resistance protein A-like domain-containing protein</fullName>
    </recommendedName>
</protein>
<dbReference type="Pfam" id="PF02517">
    <property type="entry name" value="Rce1-like"/>
    <property type="match status" value="1"/>
</dbReference>
<feature type="transmembrane region" description="Helical" evidence="1">
    <location>
        <begin position="27"/>
        <end position="44"/>
    </location>
</feature>
<keyword evidence="1" id="KW-1133">Transmembrane helix</keyword>
<feature type="transmembrane region" description="Helical" evidence="1">
    <location>
        <begin position="238"/>
        <end position="261"/>
    </location>
</feature>
<comment type="caution">
    <text evidence="3">The sequence shown here is derived from an EMBL/GenBank/DDBJ whole genome shotgun (WGS) entry which is preliminary data.</text>
</comment>
<feature type="transmembrane region" description="Helical" evidence="1">
    <location>
        <begin position="162"/>
        <end position="183"/>
    </location>
</feature>
<dbReference type="Proteomes" id="UP001501343">
    <property type="component" value="Unassembled WGS sequence"/>
</dbReference>
<evidence type="ECO:0000259" key="2">
    <source>
        <dbReference type="Pfam" id="PF02517"/>
    </source>
</evidence>
<proteinExistence type="predicted"/>
<gene>
    <name evidence="3" type="ORF">GCM10009775_30330</name>
</gene>